<name>A0ABW2K5Z2_9BACI</name>
<proteinExistence type="predicted"/>
<gene>
    <name evidence="2" type="ORF">ACFQMN_11825</name>
</gene>
<accession>A0ABW2K5Z2</accession>
<dbReference type="InterPro" id="IPR001279">
    <property type="entry name" value="Metallo-B-lactamas"/>
</dbReference>
<reference evidence="3" key="1">
    <citation type="journal article" date="2019" name="Int. J. Syst. Evol. Microbiol.">
        <title>The Global Catalogue of Microorganisms (GCM) 10K type strain sequencing project: providing services to taxonomists for standard genome sequencing and annotation.</title>
        <authorList>
            <consortium name="The Broad Institute Genomics Platform"/>
            <consortium name="The Broad Institute Genome Sequencing Center for Infectious Disease"/>
            <person name="Wu L."/>
            <person name="Ma J."/>
        </authorList>
    </citation>
    <scope>NUCLEOTIDE SEQUENCE [LARGE SCALE GENOMIC DNA]</scope>
    <source>
        <strain evidence="3">CCUG 73951</strain>
    </source>
</reference>
<dbReference type="SMART" id="SM00849">
    <property type="entry name" value="Lactamase_B"/>
    <property type="match status" value="1"/>
</dbReference>
<dbReference type="RefSeq" id="WP_289217284.1">
    <property type="nucleotide sequence ID" value="NZ_JAPVRC010000016.1"/>
</dbReference>
<dbReference type="SUPFAM" id="SSF56281">
    <property type="entry name" value="Metallo-hydrolase/oxidoreductase"/>
    <property type="match status" value="1"/>
</dbReference>
<dbReference type="InterPro" id="IPR037482">
    <property type="entry name" value="ST1585_MBL-fold"/>
</dbReference>
<feature type="domain" description="Metallo-beta-lactamase" evidence="1">
    <location>
        <begin position="25"/>
        <end position="230"/>
    </location>
</feature>
<dbReference type="InterPro" id="IPR036866">
    <property type="entry name" value="RibonucZ/Hydroxyglut_hydro"/>
</dbReference>
<keyword evidence="3" id="KW-1185">Reference proteome</keyword>
<evidence type="ECO:0000313" key="2">
    <source>
        <dbReference type="EMBL" id="MFC7321563.1"/>
    </source>
</evidence>
<organism evidence="2 3">
    <name type="scientific">Halobacillus campisalis</name>
    <dbReference type="NCBI Taxonomy" id="435909"/>
    <lineage>
        <taxon>Bacteria</taxon>
        <taxon>Bacillati</taxon>
        <taxon>Bacillota</taxon>
        <taxon>Bacilli</taxon>
        <taxon>Bacillales</taxon>
        <taxon>Bacillaceae</taxon>
        <taxon>Halobacillus</taxon>
    </lineage>
</organism>
<dbReference type="Proteomes" id="UP001596494">
    <property type="component" value="Unassembled WGS sequence"/>
</dbReference>
<comment type="caution">
    <text evidence="2">The sequence shown here is derived from an EMBL/GenBank/DDBJ whole genome shotgun (WGS) entry which is preliminary data.</text>
</comment>
<dbReference type="Pfam" id="PF00753">
    <property type="entry name" value="Lactamase_B"/>
    <property type="match status" value="1"/>
</dbReference>
<dbReference type="CDD" id="cd07726">
    <property type="entry name" value="ST1585-like_MBL-fold"/>
    <property type="match status" value="1"/>
</dbReference>
<dbReference type="PANTHER" id="PTHR42951:SF22">
    <property type="entry name" value="METALLO BETA-LACTAMASE SUPERFAMILY LIPOPROTEIN"/>
    <property type="match status" value="1"/>
</dbReference>
<dbReference type="Gene3D" id="3.60.15.10">
    <property type="entry name" value="Ribonuclease Z/Hydroxyacylglutathione hydrolase-like"/>
    <property type="match status" value="1"/>
</dbReference>
<dbReference type="PANTHER" id="PTHR42951">
    <property type="entry name" value="METALLO-BETA-LACTAMASE DOMAIN-CONTAINING"/>
    <property type="match status" value="1"/>
</dbReference>
<sequence>MKKKAPIDLGHRIHLIDGFDLGFPGRTGTYVLNDEQLTLVETGPSLSVPRIIEGLEELDLDPKDIRYVILTHIHLDHAGGAGLLLRECPEAKVIVHKKGKRHMADPSRLIDGARAVYGDSFDELFDPVLPIAEEQLLVKGEGDTLEIGSECKLEFYDTPGHANHHLGIYDPVSNGIFTGDTAGIRYHQTEDKGITFYLPSTSPNQFDPEAMKQSIEKFKSMDVDRIYFGHFGMSEEPEAAFDQVLEWIPEFMEAGETAFSNGEGLEGIKKRLHDKVSAYLKGFSVHEDHHVFEILPLDFEVCAMGLLDYLRKREK</sequence>
<dbReference type="EMBL" id="JBHTBY010000010">
    <property type="protein sequence ID" value="MFC7321563.1"/>
    <property type="molecule type" value="Genomic_DNA"/>
</dbReference>
<dbReference type="InterPro" id="IPR050855">
    <property type="entry name" value="NDM-1-like"/>
</dbReference>
<evidence type="ECO:0000313" key="3">
    <source>
        <dbReference type="Proteomes" id="UP001596494"/>
    </source>
</evidence>
<protein>
    <submittedName>
        <fullName evidence="2">MBL fold metallo-hydrolase</fullName>
    </submittedName>
</protein>
<evidence type="ECO:0000259" key="1">
    <source>
        <dbReference type="SMART" id="SM00849"/>
    </source>
</evidence>